<dbReference type="FunFam" id="3.90.79.10:FF:000014">
    <property type="entry name" value="8-oxo-dGTP diphosphatase MutT"/>
    <property type="match status" value="1"/>
</dbReference>
<evidence type="ECO:0000256" key="14">
    <source>
        <dbReference type="ARBA" id="ARBA00041592"/>
    </source>
</evidence>
<keyword evidence="6" id="KW-0227">DNA damage</keyword>
<comment type="cofactor">
    <cofactor evidence="1 18">
        <name>Mg(2+)</name>
        <dbReference type="ChEBI" id="CHEBI:18420"/>
    </cofactor>
</comment>
<comment type="catalytic activity">
    <reaction evidence="10">
        <text>8-oxo-dGTP + H2O = 8-oxo-dGMP + diphosphate + H(+)</text>
        <dbReference type="Rhea" id="RHEA:31575"/>
        <dbReference type="ChEBI" id="CHEBI:15377"/>
        <dbReference type="ChEBI" id="CHEBI:15378"/>
        <dbReference type="ChEBI" id="CHEBI:33019"/>
        <dbReference type="ChEBI" id="CHEBI:63224"/>
        <dbReference type="ChEBI" id="CHEBI:77896"/>
        <dbReference type="EC" id="3.6.1.55"/>
    </reaction>
</comment>
<dbReference type="PROSITE" id="PS00893">
    <property type="entry name" value="NUDIX_BOX"/>
    <property type="match status" value="1"/>
</dbReference>
<evidence type="ECO:0000256" key="17">
    <source>
        <dbReference type="PIRSR" id="PIRSR603561-1"/>
    </source>
</evidence>
<feature type="binding site" evidence="18">
    <location>
        <position position="40"/>
    </location>
    <ligand>
        <name>Mg(2+)</name>
        <dbReference type="ChEBI" id="CHEBI:18420"/>
    </ligand>
</feature>
<dbReference type="NCBIfam" id="TIGR00586">
    <property type="entry name" value="mutt"/>
    <property type="match status" value="1"/>
</dbReference>
<dbReference type="KEGG" id="blep:AL038_05540"/>
<sequence>MTNLAPLHVVAGVVRNAQGDILLARRHPTKEHGDLWEFPGGKREVGEQPEETLVREFKEEVDITIQRAHPLIRIRHTYTHREVLLDVWSVEQFSGKAWGREGQPIEWCAPHLLRTKTFPAANYPVITAALLPAVYLITAEPLKRNDPKFFYQLERNLEQGIQLLQFRSSFLDAHEYCYCAEKILTICEPYKVQVLAYTTPAIALSVGVHGVHLQQADLLQLVERPLKKDLWVAASCHTPDDIKQAQTIDLDFVTLSPIRATSNALGWLTFFTQTEQAKIPVFASGGLQYQDIGFAWAHGGQGIAGQKKIWDSTMHPIN</sequence>
<keyword evidence="9" id="KW-0234">DNA repair</keyword>
<evidence type="ECO:0000256" key="3">
    <source>
        <dbReference type="ARBA" id="ARBA00022457"/>
    </source>
</evidence>
<evidence type="ECO:0000256" key="5">
    <source>
        <dbReference type="ARBA" id="ARBA00022723"/>
    </source>
</evidence>
<reference evidence="21" key="1">
    <citation type="submission" date="2016-12" db="EMBL/GenBank/DDBJ databases">
        <title>Complete Genome Sequence of Beggiatoa leptomitiformis D-401.</title>
        <authorList>
            <person name="Fomenkov A."/>
            <person name="Vincze T."/>
            <person name="Grabovich M."/>
            <person name="Anton B.P."/>
            <person name="Dubinina G."/>
            <person name="Orlova M."/>
            <person name="Belousova E."/>
            <person name="Roberts R.J."/>
        </authorList>
    </citation>
    <scope>NUCLEOTIDE SEQUENCE [LARGE SCALE GENOMIC DNA]</scope>
    <source>
        <strain evidence="21">D-401</strain>
    </source>
</reference>
<dbReference type="EMBL" id="CP018889">
    <property type="protein sequence ID" value="AUI67311.1"/>
    <property type="molecule type" value="Genomic_DNA"/>
</dbReference>
<keyword evidence="8 18" id="KW-0460">Magnesium</keyword>
<dbReference type="OrthoDB" id="9810648at2"/>
<keyword evidence="5 18" id="KW-0479">Metal-binding</keyword>
<dbReference type="PRINTS" id="PR00502">
    <property type="entry name" value="NUDIXFAMILY"/>
</dbReference>
<dbReference type="InterPro" id="IPR036206">
    <property type="entry name" value="ThiamineP_synth_sf"/>
</dbReference>
<dbReference type="Pfam" id="PF14815">
    <property type="entry name" value="NUDIX_4"/>
    <property type="match status" value="1"/>
</dbReference>
<dbReference type="CDD" id="cd00564">
    <property type="entry name" value="TMP_TenI"/>
    <property type="match status" value="1"/>
</dbReference>
<dbReference type="InterPro" id="IPR047127">
    <property type="entry name" value="MutT-like"/>
</dbReference>
<evidence type="ECO:0000256" key="11">
    <source>
        <dbReference type="ARBA" id="ARBA00036904"/>
    </source>
</evidence>
<evidence type="ECO:0000256" key="18">
    <source>
        <dbReference type="PIRSR" id="PIRSR603561-2"/>
    </source>
</evidence>
<dbReference type="PROSITE" id="PS51462">
    <property type="entry name" value="NUDIX"/>
    <property type="match status" value="1"/>
</dbReference>
<dbReference type="Gene3D" id="3.20.20.70">
    <property type="entry name" value="Aldolase class I"/>
    <property type="match status" value="1"/>
</dbReference>
<dbReference type="PANTHER" id="PTHR47707:SF1">
    <property type="entry name" value="NUDIX HYDROLASE FAMILY PROTEIN"/>
    <property type="match status" value="1"/>
</dbReference>
<feature type="binding site" evidence="18">
    <location>
        <position position="60"/>
    </location>
    <ligand>
        <name>Mg(2+)</name>
        <dbReference type="ChEBI" id="CHEBI:18420"/>
    </ligand>
</feature>
<evidence type="ECO:0000256" key="8">
    <source>
        <dbReference type="ARBA" id="ARBA00022842"/>
    </source>
</evidence>
<dbReference type="GO" id="GO:0006281">
    <property type="term" value="P:DNA repair"/>
    <property type="evidence" value="ECO:0007669"/>
    <property type="project" value="UniProtKB-KW"/>
</dbReference>
<evidence type="ECO:0000256" key="10">
    <source>
        <dbReference type="ARBA" id="ARBA00035861"/>
    </source>
</evidence>
<evidence type="ECO:0000256" key="7">
    <source>
        <dbReference type="ARBA" id="ARBA00022801"/>
    </source>
</evidence>
<dbReference type="STRING" id="288004.AL038_05540"/>
<dbReference type="Pfam" id="PF02581">
    <property type="entry name" value="TMP-TENI"/>
    <property type="match status" value="1"/>
</dbReference>
<name>A0A2N9YA24_9GAMM</name>
<evidence type="ECO:0000313" key="20">
    <source>
        <dbReference type="EMBL" id="AUI67311.1"/>
    </source>
</evidence>
<dbReference type="InterPro" id="IPR013785">
    <property type="entry name" value="Aldolase_TIM"/>
</dbReference>
<feature type="binding site" evidence="17">
    <location>
        <position position="122"/>
    </location>
    <ligand>
        <name>8-oxo-dGTP</name>
        <dbReference type="ChEBI" id="CHEBI:77896"/>
    </ligand>
</feature>
<feature type="binding site" evidence="17">
    <location>
        <begin position="37"/>
        <end position="40"/>
    </location>
    <ligand>
        <name>8-oxo-dGTP</name>
        <dbReference type="ChEBI" id="CHEBI:77896"/>
    </ligand>
</feature>
<dbReference type="InterPro" id="IPR029119">
    <property type="entry name" value="MutY_C"/>
</dbReference>
<dbReference type="GO" id="GO:0044715">
    <property type="term" value="F:8-oxo-dGDP phosphatase activity"/>
    <property type="evidence" value="ECO:0007669"/>
    <property type="project" value="TreeGrafter"/>
</dbReference>
<dbReference type="InterPro" id="IPR020084">
    <property type="entry name" value="NUDIX_hydrolase_CS"/>
</dbReference>
<dbReference type="SUPFAM" id="SSF55811">
    <property type="entry name" value="Nudix"/>
    <property type="match status" value="1"/>
</dbReference>
<dbReference type="RefSeq" id="WP_062150194.1">
    <property type="nucleotide sequence ID" value="NZ_CP012373.2"/>
</dbReference>
<keyword evidence="21" id="KW-1185">Reference proteome</keyword>
<feature type="binding site" evidence="17">
    <location>
        <position position="26"/>
    </location>
    <ligand>
        <name>8-oxo-dGTP</name>
        <dbReference type="ChEBI" id="CHEBI:77896"/>
    </ligand>
</feature>
<keyword evidence="4" id="KW-0235">DNA replication</keyword>
<dbReference type="InterPro" id="IPR003561">
    <property type="entry name" value="Mutator_MutT"/>
</dbReference>
<dbReference type="Proteomes" id="UP000234271">
    <property type="component" value="Chromosome"/>
</dbReference>
<evidence type="ECO:0000259" key="19">
    <source>
        <dbReference type="PROSITE" id="PS51462"/>
    </source>
</evidence>
<evidence type="ECO:0000256" key="12">
    <source>
        <dbReference type="ARBA" id="ARBA00038905"/>
    </source>
</evidence>
<evidence type="ECO:0000256" key="2">
    <source>
        <dbReference type="ARBA" id="ARBA00005582"/>
    </source>
</evidence>
<evidence type="ECO:0000256" key="9">
    <source>
        <dbReference type="ARBA" id="ARBA00023204"/>
    </source>
</evidence>
<dbReference type="GO" id="GO:0046872">
    <property type="term" value="F:metal ion binding"/>
    <property type="evidence" value="ECO:0007669"/>
    <property type="project" value="UniProtKB-KW"/>
</dbReference>
<dbReference type="InterPro" id="IPR015797">
    <property type="entry name" value="NUDIX_hydrolase-like_dom_sf"/>
</dbReference>
<dbReference type="Gene3D" id="3.90.79.10">
    <property type="entry name" value="Nucleoside Triphosphate Pyrophosphohydrolase"/>
    <property type="match status" value="1"/>
</dbReference>
<protein>
    <recommendedName>
        <fullName evidence="13">8-oxo-dGTP diphosphatase</fullName>
        <ecNumber evidence="12">3.6.1.55</ecNumber>
    </recommendedName>
    <alternativeName>
        <fullName evidence="16">7,8-dihydro-8-oxoguanine-triphosphatase</fullName>
    </alternativeName>
    <alternativeName>
        <fullName evidence="15">Mutator protein MutT</fullName>
    </alternativeName>
    <alternativeName>
        <fullName evidence="14">dGTP pyrophosphohydrolase</fullName>
    </alternativeName>
</protein>
<dbReference type="InterPro" id="IPR000086">
    <property type="entry name" value="NUDIX_hydrolase_dom"/>
</dbReference>
<dbReference type="EC" id="3.6.1.55" evidence="12"/>
<evidence type="ECO:0000256" key="1">
    <source>
        <dbReference type="ARBA" id="ARBA00001946"/>
    </source>
</evidence>
<dbReference type="PANTHER" id="PTHR47707">
    <property type="entry name" value="8-OXO-DGTP DIPHOSPHATASE"/>
    <property type="match status" value="1"/>
</dbReference>
<accession>A0A2N9YA24</accession>
<dbReference type="GO" id="GO:0008413">
    <property type="term" value="F:8-oxo-7,8-dihydroguanosine triphosphate pyrophosphatase activity"/>
    <property type="evidence" value="ECO:0007669"/>
    <property type="project" value="InterPro"/>
</dbReference>
<evidence type="ECO:0000256" key="15">
    <source>
        <dbReference type="ARBA" id="ARBA00041979"/>
    </source>
</evidence>
<dbReference type="InterPro" id="IPR022998">
    <property type="entry name" value="ThiamineP_synth_TenI"/>
</dbReference>
<evidence type="ECO:0000256" key="16">
    <source>
        <dbReference type="ARBA" id="ARBA00042798"/>
    </source>
</evidence>
<keyword evidence="7 20" id="KW-0378">Hydrolase</keyword>
<comment type="similarity">
    <text evidence="2">Belongs to the Nudix hydrolase family.</text>
</comment>
<organism evidence="20 21">
    <name type="scientific">Beggiatoa leptomitoformis</name>
    <dbReference type="NCBI Taxonomy" id="288004"/>
    <lineage>
        <taxon>Bacteria</taxon>
        <taxon>Pseudomonadati</taxon>
        <taxon>Pseudomonadota</taxon>
        <taxon>Gammaproteobacteria</taxon>
        <taxon>Thiotrichales</taxon>
        <taxon>Thiotrichaceae</taxon>
        <taxon>Beggiatoa</taxon>
    </lineage>
</organism>
<evidence type="ECO:0000256" key="4">
    <source>
        <dbReference type="ARBA" id="ARBA00022705"/>
    </source>
</evidence>
<dbReference type="GO" id="GO:0044716">
    <property type="term" value="F:8-oxo-GDP phosphatase activity"/>
    <property type="evidence" value="ECO:0007669"/>
    <property type="project" value="TreeGrafter"/>
</dbReference>
<evidence type="ECO:0000256" key="13">
    <source>
        <dbReference type="ARBA" id="ARBA00040794"/>
    </source>
</evidence>
<gene>
    <name evidence="20" type="ORF">BLE401_00435</name>
</gene>
<comment type="catalytic activity">
    <reaction evidence="11">
        <text>8-oxo-GTP + H2O = 8-oxo-GMP + diphosphate + H(+)</text>
        <dbReference type="Rhea" id="RHEA:67616"/>
        <dbReference type="ChEBI" id="CHEBI:15377"/>
        <dbReference type="ChEBI" id="CHEBI:15378"/>
        <dbReference type="ChEBI" id="CHEBI:33019"/>
        <dbReference type="ChEBI" id="CHEBI:143553"/>
        <dbReference type="ChEBI" id="CHEBI:145694"/>
    </reaction>
</comment>
<dbReference type="NCBIfam" id="NF006530">
    <property type="entry name" value="PRK08999.1"/>
    <property type="match status" value="1"/>
</dbReference>
<evidence type="ECO:0000256" key="6">
    <source>
        <dbReference type="ARBA" id="ARBA00022763"/>
    </source>
</evidence>
<dbReference type="GO" id="GO:0035539">
    <property type="term" value="F:8-oxo-7,8-dihydrodeoxyguanosine triphosphate pyrophosphatase activity"/>
    <property type="evidence" value="ECO:0007669"/>
    <property type="project" value="UniProtKB-EC"/>
</dbReference>
<dbReference type="GO" id="GO:0009228">
    <property type="term" value="P:thiamine biosynthetic process"/>
    <property type="evidence" value="ECO:0007669"/>
    <property type="project" value="UniProtKB-KW"/>
</dbReference>
<dbReference type="InterPro" id="IPR020476">
    <property type="entry name" value="Nudix_hydrolase"/>
</dbReference>
<evidence type="ECO:0000313" key="21">
    <source>
        <dbReference type="Proteomes" id="UP000234271"/>
    </source>
</evidence>
<feature type="domain" description="Nudix hydrolase" evidence="19">
    <location>
        <begin position="6"/>
        <end position="132"/>
    </location>
</feature>
<proteinExistence type="inferred from homology"/>
<dbReference type="AlphaFoldDB" id="A0A2N9YA24"/>
<dbReference type="CDD" id="cd03425">
    <property type="entry name" value="NUDIX_MutT_NudA_like"/>
    <property type="match status" value="1"/>
</dbReference>
<keyword evidence="3" id="KW-0515">Mutator protein</keyword>
<dbReference type="GO" id="GO:0006260">
    <property type="term" value="P:DNA replication"/>
    <property type="evidence" value="ECO:0007669"/>
    <property type="project" value="UniProtKB-KW"/>
</dbReference>
<dbReference type="SUPFAM" id="SSF51391">
    <property type="entry name" value="Thiamin phosphate synthase"/>
    <property type="match status" value="1"/>
</dbReference>